<proteinExistence type="inferred from homology"/>
<comment type="similarity">
    <text evidence="2">Belongs to the DegT/DnrJ/EryC1 family.</text>
</comment>
<dbReference type="InterPro" id="IPR015421">
    <property type="entry name" value="PyrdxlP-dep_Trfase_major"/>
</dbReference>
<keyword evidence="4" id="KW-1185">Reference proteome</keyword>
<dbReference type="SUPFAM" id="SSF53383">
    <property type="entry name" value="PLP-dependent transferases"/>
    <property type="match status" value="2"/>
</dbReference>
<dbReference type="PANTHER" id="PTHR30244:SF42">
    <property type="entry name" value="UDP-2-ACETAMIDO-2-DEOXY-3-OXO-D-GLUCURONATE AMINOTRANSFERASE"/>
    <property type="match status" value="1"/>
</dbReference>
<dbReference type="CDD" id="cd00616">
    <property type="entry name" value="AHBA_syn"/>
    <property type="match status" value="1"/>
</dbReference>
<dbReference type="RefSeq" id="WP_369668212.1">
    <property type="nucleotide sequence ID" value="NZ_JBDKXB010000029.1"/>
</dbReference>
<evidence type="ECO:0000313" key="3">
    <source>
        <dbReference type="EMBL" id="MEY6433827.1"/>
    </source>
</evidence>
<evidence type="ECO:0000256" key="1">
    <source>
        <dbReference type="ARBA" id="ARBA00022898"/>
    </source>
</evidence>
<accession>A0ABV4BKK6</accession>
<organism evidence="3 4">
    <name type="scientific">Thioalkalicoccus limnaeus</name>
    <dbReference type="NCBI Taxonomy" id="120681"/>
    <lineage>
        <taxon>Bacteria</taxon>
        <taxon>Pseudomonadati</taxon>
        <taxon>Pseudomonadota</taxon>
        <taxon>Gammaproteobacteria</taxon>
        <taxon>Chromatiales</taxon>
        <taxon>Chromatiaceae</taxon>
        <taxon>Thioalkalicoccus</taxon>
    </lineage>
</organism>
<name>A0ABV4BKK6_9GAMM</name>
<dbReference type="Proteomes" id="UP001564408">
    <property type="component" value="Unassembled WGS sequence"/>
</dbReference>
<protein>
    <submittedName>
        <fullName evidence="3">DegT/DnrJ/EryC1/StrS family aminotransferase</fullName>
        <ecNumber evidence="3">2.6.1.-</ecNumber>
    </submittedName>
</protein>
<dbReference type="EC" id="2.6.1.-" evidence="3"/>
<reference evidence="3 4" key="1">
    <citation type="submission" date="2024-05" db="EMBL/GenBank/DDBJ databases">
        <title>Genome Sequence and Characterization of the New Strain Purple Sulfur Bacterium of Genus Thioalkalicoccus.</title>
        <authorList>
            <person name="Bryantseva I.A."/>
            <person name="Kyndt J.A."/>
            <person name="Imhoff J.F."/>
        </authorList>
    </citation>
    <scope>NUCLEOTIDE SEQUENCE [LARGE SCALE GENOMIC DNA]</scope>
    <source>
        <strain evidence="3 4">Um2</strain>
    </source>
</reference>
<sequence>MDLLLDVNVAVDSCVGRKPWCQWVDLALAKCTAEGGRLWLYAGSVQTLDYVTRNELRRTQSVGAAPPSARQLEARAKALLAAFTADKQWLAALAGEGPVFDCADSEDEQLLRALDRFAPGSIKLLTRDERLLEHHRDRTISPEAYCREPLSRRSMHFVDLETQQAAIRPELERNLHRVLHHGQYILGPEVRELEARLAAYTGAKHVITVASGTEALLISLMALGIGPGDEVITTPFTFVATVEVIVLVGATPVFVDIDPATGNIDAALIEARITDKTKAIMPVSLYGQPADMDAINAIAARHGPIPVIEDAAQSFGATYKGKKSGNLSTLGCTSFFPSKPLGCYGDGGAIFTSDDSLAQACREIRVHGQSARYVHTRVGVGGRMDSLQCAVVLAKLDRFDEEIAQRQAVARRYQDLLATEELGRTRTTTDNKNLRDVPASSVAQEPPHVRVLPCSSVAREPPHVRVLPCSSVANPLPWPKEDRTSVFAQYSLLVADRAPLQAKLQAAGIPTAVHYPIPLNEQPAYAHLAGTEGTPIAAQIARQILCLPMHADLSEAEQRRIVATLLDAMD</sequence>
<dbReference type="Pfam" id="PF01041">
    <property type="entry name" value="DegT_DnrJ_EryC1"/>
    <property type="match status" value="2"/>
</dbReference>
<dbReference type="GO" id="GO:0008483">
    <property type="term" value="F:transaminase activity"/>
    <property type="evidence" value="ECO:0007669"/>
    <property type="project" value="UniProtKB-KW"/>
</dbReference>
<evidence type="ECO:0000256" key="2">
    <source>
        <dbReference type="RuleBase" id="RU004508"/>
    </source>
</evidence>
<keyword evidence="3" id="KW-0808">Transferase</keyword>
<comment type="caution">
    <text evidence="3">The sequence shown here is derived from an EMBL/GenBank/DDBJ whole genome shotgun (WGS) entry which is preliminary data.</text>
</comment>
<dbReference type="InterPro" id="IPR000653">
    <property type="entry name" value="DegT/StrS_aminotransferase"/>
</dbReference>
<keyword evidence="1 2" id="KW-0663">Pyridoxal phosphate</keyword>
<keyword evidence="3" id="KW-0032">Aminotransferase</keyword>
<dbReference type="InterPro" id="IPR015422">
    <property type="entry name" value="PyrdxlP-dep_Trfase_small"/>
</dbReference>
<dbReference type="InterPro" id="IPR015424">
    <property type="entry name" value="PyrdxlP-dep_Trfase"/>
</dbReference>
<evidence type="ECO:0000313" key="4">
    <source>
        <dbReference type="Proteomes" id="UP001564408"/>
    </source>
</evidence>
<gene>
    <name evidence="3" type="ORF">ABC977_15595</name>
</gene>
<dbReference type="PANTHER" id="PTHR30244">
    <property type="entry name" value="TRANSAMINASE"/>
    <property type="match status" value="1"/>
</dbReference>
<dbReference type="Gene3D" id="3.40.640.10">
    <property type="entry name" value="Type I PLP-dependent aspartate aminotransferase-like (Major domain)"/>
    <property type="match status" value="1"/>
</dbReference>
<dbReference type="Gene3D" id="3.90.1150.10">
    <property type="entry name" value="Aspartate Aminotransferase, domain 1"/>
    <property type="match status" value="1"/>
</dbReference>
<dbReference type="EMBL" id="JBDKXB010000029">
    <property type="protein sequence ID" value="MEY6433827.1"/>
    <property type="molecule type" value="Genomic_DNA"/>
</dbReference>